<feature type="region of interest" description="Disordered" evidence="1">
    <location>
        <begin position="1"/>
        <end position="44"/>
    </location>
</feature>
<organism evidence="2 3">
    <name type="scientific">Paenibacillus dendrobii</name>
    <dbReference type="NCBI Taxonomy" id="2691084"/>
    <lineage>
        <taxon>Bacteria</taxon>
        <taxon>Bacillati</taxon>
        <taxon>Bacillota</taxon>
        <taxon>Bacilli</taxon>
        <taxon>Bacillales</taxon>
        <taxon>Paenibacillaceae</taxon>
        <taxon>Paenibacillus</taxon>
    </lineage>
</organism>
<evidence type="ECO:0000313" key="3">
    <source>
        <dbReference type="Proteomes" id="UP000460318"/>
    </source>
</evidence>
<feature type="compositionally biased region" description="Polar residues" evidence="1">
    <location>
        <begin position="27"/>
        <end position="44"/>
    </location>
</feature>
<accession>A0A7X3LIR8</accession>
<dbReference type="InterPro" id="IPR025097">
    <property type="entry name" value="DUF4023"/>
</dbReference>
<protein>
    <submittedName>
        <fullName evidence="2">DUF4023 domain-containing protein</fullName>
    </submittedName>
</protein>
<dbReference type="AlphaFoldDB" id="A0A7X3LIR8"/>
<reference evidence="2 3" key="1">
    <citation type="submission" date="2019-12" db="EMBL/GenBank/DDBJ databases">
        <title>Paenibacillus sp. nov., an endophytic bacterium isolated from the stem of Dendrobium.</title>
        <authorList>
            <person name="Zhao R."/>
        </authorList>
    </citation>
    <scope>NUCLEOTIDE SEQUENCE [LARGE SCALE GENOMIC DNA]</scope>
    <source>
        <strain evidence="2 3">HJL G12</strain>
    </source>
</reference>
<name>A0A7X3LIR8_9BACL</name>
<proteinExistence type="predicted"/>
<sequence>MTDSTRDFVDKVHDNQEKQRKNKENHGQNVSSKPLPNKQHSTNK</sequence>
<feature type="compositionally biased region" description="Basic and acidic residues" evidence="1">
    <location>
        <begin position="1"/>
        <end position="26"/>
    </location>
</feature>
<dbReference type="RefSeq" id="WP_160500019.1">
    <property type="nucleotide sequence ID" value="NZ_WUBI01000004.1"/>
</dbReference>
<dbReference type="Pfam" id="PF13215">
    <property type="entry name" value="DUF4023"/>
    <property type="match status" value="1"/>
</dbReference>
<evidence type="ECO:0000256" key="1">
    <source>
        <dbReference type="SAM" id="MobiDB-lite"/>
    </source>
</evidence>
<keyword evidence="3" id="KW-1185">Reference proteome</keyword>
<evidence type="ECO:0000313" key="2">
    <source>
        <dbReference type="EMBL" id="MWV46432.1"/>
    </source>
</evidence>
<comment type="caution">
    <text evidence="2">The sequence shown here is derived from an EMBL/GenBank/DDBJ whole genome shotgun (WGS) entry which is preliminary data.</text>
</comment>
<dbReference type="Proteomes" id="UP000460318">
    <property type="component" value="Unassembled WGS sequence"/>
</dbReference>
<dbReference type="EMBL" id="WUBI01000004">
    <property type="protein sequence ID" value="MWV46432.1"/>
    <property type="molecule type" value="Genomic_DNA"/>
</dbReference>
<gene>
    <name evidence="2" type="ORF">GRF59_22770</name>
</gene>